<dbReference type="SUPFAM" id="SSF140500">
    <property type="entry name" value="BAS1536-like"/>
    <property type="match status" value="1"/>
</dbReference>
<accession>A0A1H3XN05</accession>
<dbReference type="EMBL" id="FNQR01000002">
    <property type="protein sequence ID" value="SDZ99962.1"/>
    <property type="molecule type" value="Genomic_DNA"/>
</dbReference>
<dbReference type="Proteomes" id="UP000198584">
    <property type="component" value="Unassembled WGS sequence"/>
</dbReference>
<name>A0A1H3XN05_9BACI</name>
<dbReference type="InterPro" id="IPR036638">
    <property type="entry name" value="HLH_DNA-bd_sf"/>
</dbReference>
<dbReference type="GO" id="GO:0043937">
    <property type="term" value="P:regulation of sporulation"/>
    <property type="evidence" value="ECO:0007669"/>
    <property type="project" value="InterPro"/>
</dbReference>
<protein>
    <submittedName>
        <fullName evidence="1">Spo0E like sporulation regulatory protein</fullName>
    </submittedName>
</protein>
<dbReference type="OrthoDB" id="2973540at2"/>
<sequence>MEKAELEQKIEEQRQKLYHLYITDDHYPEIVKISQYLDELLNEYTLYTNSFKQQKGLTFE</sequence>
<dbReference type="GO" id="GO:0046983">
    <property type="term" value="F:protein dimerization activity"/>
    <property type="evidence" value="ECO:0007669"/>
    <property type="project" value="InterPro"/>
</dbReference>
<dbReference type="RefSeq" id="WP_093042311.1">
    <property type="nucleotide sequence ID" value="NZ_FNQR01000002.1"/>
</dbReference>
<dbReference type="Gene3D" id="4.10.280.10">
    <property type="entry name" value="Helix-loop-helix DNA-binding domain"/>
    <property type="match status" value="1"/>
</dbReference>
<dbReference type="InterPro" id="IPR037208">
    <property type="entry name" value="Spo0E-like_sf"/>
</dbReference>
<reference evidence="1 2" key="1">
    <citation type="submission" date="2016-10" db="EMBL/GenBank/DDBJ databases">
        <authorList>
            <person name="de Groot N.N."/>
        </authorList>
    </citation>
    <scope>NUCLEOTIDE SEQUENCE [LARGE SCALE GENOMIC DNA]</scope>
    <source>
        <strain evidence="1 2">CCM7597</strain>
    </source>
</reference>
<evidence type="ECO:0000313" key="2">
    <source>
        <dbReference type="Proteomes" id="UP000198584"/>
    </source>
</evidence>
<organism evidence="1 2">
    <name type="scientific">Thalassobacillus cyri</name>
    <dbReference type="NCBI Taxonomy" id="571932"/>
    <lineage>
        <taxon>Bacteria</taxon>
        <taxon>Bacillati</taxon>
        <taxon>Bacillota</taxon>
        <taxon>Bacilli</taxon>
        <taxon>Bacillales</taxon>
        <taxon>Bacillaceae</taxon>
        <taxon>Thalassobacillus</taxon>
    </lineage>
</organism>
<dbReference type="AlphaFoldDB" id="A0A1H3XN05"/>
<proteinExistence type="predicted"/>
<gene>
    <name evidence="1" type="ORF">SAMN05421743_102181</name>
</gene>
<evidence type="ECO:0000313" key="1">
    <source>
        <dbReference type="EMBL" id="SDZ99962.1"/>
    </source>
</evidence>
<dbReference type="Pfam" id="PF09388">
    <property type="entry name" value="SpoOE-like"/>
    <property type="match status" value="1"/>
</dbReference>
<keyword evidence="2" id="KW-1185">Reference proteome</keyword>
<dbReference type="InterPro" id="IPR018540">
    <property type="entry name" value="Spo0E-like"/>
</dbReference>